<organism evidence="3 4">
    <name type="scientific">Rugamonas brunnea</name>
    <dbReference type="NCBI Taxonomy" id="2758569"/>
    <lineage>
        <taxon>Bacteria</taxon>
        <taxon>Pseudomonadati</taxon>
        <taxon>Pseudomonadota</taxon>
        <taxon>Betaproteobacteria</taxon>
        <taxon>Burkholderiales</taxon>
        <taxon>Oxalobacteraceae</taxon>
        <taxon>Telluria group</taxon>
        <taxon>Rugamonas</taxon>
    </lineage>
</organism>
<feature type="compositionally biased region" description="Low complexity" evidence="1">
    <location>
        <begin position="350"/>
        <end position="375"/>
    </location>
</feature>
<proteinExistence type="predicted"/>
<feature type="transmembrane region" description="Helical" evidence="2">
    <location>
        <begin position="236"/>
        <end position="255"/>
    </location>
</feature>
<evidence type="ECO:0000256" key="1">
    <source>
        <dbReference type="SAM" id="MobiDB-lite"/>
    </source>
</evidence>
<evidence type="ECO:0000256" key="2">
    <source>
        <dbReference type="SAM" id="Phobius"/>
    </source>
</evidence>
<reference evidence="3 4" key="1">
    <citation type="submission" date="2020-07" db="EMBL/GenBank/DDBJ databases">
        <title>Novel species isolated from subtropical streams in China.</title>
        <authorList>
            <person name="Lu H."/>
        </authorList>
    </citation>
    <scope>NUCLEOTIDE SEQUENCE [LARGE SCALE GENOMIC DNA]</scope>
    <source>
        <strain evidence="3 4">LX20W</strain>
    </source>
</reference>
<dbReference type="EMBL" id="JACEZT010000029">
    <property type="protein sequence ID" value="MBA5640248.1"/>
    <property type="molecule type" value="Genomic_DNA"/>
</dbReference>
<gene>
    <name evidence="3" type="ORF">H3H37_24590</name>
</gene>
<evidence type="ECO:0000313" key="4">
    <source>
        <dbReference type="Proteomes" id="UP000534388"/>
    </source>
</evidence>
<sequence length="387" mass="42850">MTKITATQTYTKPIFSGRYPQGTPDYVHLALSKVGFANLGGHGRIALQNVNVVREKSAVEFVYECTMPFCELSVEVRGLKSNWVLFGTTPQIFDAGGALEALLQSDFEQLAAVAGSGSRWLPWFHRSAKKAVTPFMESELNQEVIDASAQGLAPKAIVERVSRAVSEAYVQESLLNLKKTIQAAANWSRVKWLLTFILLSIPFAIGAMAYLDRAHRLVLTAPDTQLFINMPNASGFLWGIGLMTVPFTVLGWFIARWASIRWLKRAGGKRAVVWAERNGLLMGKWTAVTIVVAAVTTTSAFFNRWPLWIDAAGKAYGAFALFQPPLTIERTAPAMKVVEKRRPLRKTKTSPKPTTPDAIARPQTQSQPQPSNSESTPEREWTPVNEQ</sequence>
<dbReference type="AlphaFoldDB" id="A0A7W2EX46"/>
<feature type="transmembrane region" description="Helical" evidence="2">
    <location>
        <begin position="192"/>
        <end position="211"/>
    </location>
</feature>
<dbReference type="RefSeq" id="WP_182167485.1">
    <property type="nucleotide sequence ID" value="NZ_JACEZT010000029.1"/>
</dbReference>
<keyword evidence="2" id="KW-1133">Transmembrane helix</keyword>
<keyword evidence="2" id="KW-0472">Membrane</keyword>
<keyword evidence="2" id="KW-0812">Transmembrane</keyword>
<comment type="caution">
    <text evidence="3">The sequence shown here is derived from an EMBL/GenBank/DDBJ whole genome shotgun (WGS) entry which is preliminary data.</text>
</comment>
<keyword evidence="4" id="KW-1185">Reference proteome</keyword>
<protein>
    <submittedName>
        <fullName evidence="3">Uncharacterized protein</fullName>
    </submittedName>
</protein>
<dbReference type="Proteomes" id="UP000534388">
    <property type="component" value="Unassembled WGS sequence"/>
</dbReference>
<name>A0A7W2EX46_9BURK</name>
<evidence type="ECO:0000313" key="3">
    <source>
        <dbReference type="EMBL" id="MBA5640248.1"/>
    </source>
</evidence>
<accession>A0A7W2EX46</accession>
<feature type="region of interest" description="Disordered" evidence="1">
    <location>
        <begin position="338"/>
        <end position="387"/>
    </location>
</feature>